<keyword evidence="3" id="KW-1185">Reference proteome</keyword>
<reference evidence="2 3" key="2">
    <citation type="submission" date="2009-02" db="EMBL/GenBank/DDBJ databases">
        <title>Draft genome sequence of Clostridium asparagiforme (DSM 15981).</title>
        <authorList>
            <person name="Sudarsanam P."/>
            <person name="Ley R."/>
            <person name="Guruge J."/>
            <person name="Turnbaugh P.J."/>
            <person name="Mahowald M."/>
            <person name="Liep D."/>
            <person name="Gordon J."/>
        </authorList>
    </citation>
    <scope>NUCLEOTIDE SEQUENCE [LARGE SCALE GENOMIC DNA]</scope>
    <source>
        <strain evidence="2 3">DSM 15981</strain>
    </source>
</reference>
<evidence type="ECO:0000313" key="3">
    <source>
        <dbReference type="Proteomes" id="UP000004756"/>
    </source>
</evidence>
<reference evidence="2 3" key="1">
    <citation type="submission" date="2009-01" db="EMBL/GenBank/DDBJ databases">
        <authorList>
            <person name="Fulton L."/>
            <person name="Clifton S."/>
            <person name="Fulton B."/>
            <person name="Xu J."/>
            <person name="Minx P."/>
            <person name="Pepin K.H."/>
            <person name="Johnson M."/>
            <person name="Bhonagiri V."/>
            <person name="Nash W.E."/>
            <person name="Mardis E.R."/>
            <person name="Wilson R.K."/>
        </authorList>
    </citation>
    <scope>NUCLEOTIDE SEQUENCE [LARGE SCALE GENOMIC DNA]</scope>
    <source>
        <strain evidence="2 3">DSM 15981</strain>
    </source>
</reference>
<dbReference type="Proteomes" id="UP000004756">
    <property type="component" value="Unassembled WGS sequence"/>
</dbReference>
<organism evidence="2 3">
    <name type="scientific">[Clostridium] asparagiforme DSM 15981</name>
    <dbReference type="NCBI Taxonomy" id="518636"/>
    <lineage>
        <taxon>Bacteria</taxon>
        <taxon>Bacillati</taxon>
        <taxon>Bacillota</taxon>
        <taxon>Clostridia</taxon>
        <taxon>Lachnospirales</taxon>
        <taxon>Lachnospiraceae</taxon>
        <taxon>Enterocloster</taxon>
    </lineage>
</organism>
<dbReference type="HOGENOM" id="CLU_3116162_0_0_9"/>
<feature type="region of interest" description="Disordered" evidence="1">
    <location>
        <begin position="1"/>
        <end position="31"/>
    </location>
</feature>
<evidence type="ECO:0000313" key="2">
    <source>
        <dbReference type="EMBL" id="EEG53619.1"/>
    </source>
</evidence>
<dbReference type="EMBL" id="ACCJ01000352">
    <property type="protein sequence ID" value="EEG53619.1"/>
    <property type="molecule type" value="Genomic_DNA"/>
</dbReference>
<name>C0D4X1_9FIRM</name>
<proteinExistence type="predicted"/>
<dbReference type="AlphaFoldDB" id="C0D4X1"/>
<protein>
    <submittedName>
        <fullName evidence="2">Uncharacterized protein</fullName>
    </submittedName>
</protein>
<sequence>MRKTADSSNYKDWDGICQRNKRGPKNPRQWRIPVLWDPPPIAGDSCFFII</sequence>
<comment type="caution">
    <text evidence="2">The sequence shown here is derived from an EMBL/GenBank/DDBJ whole genome shotgun (WGS) entry which is preliminary data.</text>
</comment>
<gene>
    <name evidence="2" type="ORF">CLOSTASPAR_04317</name>
</gene>
<evidence type="ECO:0000256" key="1">
    <source>
        <dbReference type="SAM" id="MobiDB-lite"/>
    </source>
</evidence>
<accession>C0D4X1</accession>